<evidence type="ECO:0000313" key="2">
    <source>
        <dbReference type="Proteomes" id="UP000054560"/>
    </source>
</evidence>
<sequence length="56" mass="6788">MSRFKSDDGAGYTWEQNYEKTWDALGIDTESFFETTLLRERIISKRRRYLRTAYTL</sequence>
<protein>
    <submittedName>
        <fullName evidence="1">Uncharacterized protein</fullName>
    </submittedName>
</protein>
<gene>
    <name evidence="1" type="ORF">SARC_18263</name>
</gene>
<proteinExistence type="predicted"/>
<dbReference type="EMBL" id="KQ256642">
    <property type="protein sequence ID" value="KNC65712.1"/>
    <property type="molecule type" value="Genomic_DNA"/>
</dbReference>
<evidence type="ECO:0000313" key="1">
    <source>
        <dbReference type="EMBL" id="KNC65712.1"/>
    </source>
</evidence>
<accession>A0A0L0EML6</accession>
<feature type="non-terminal residue" evidence="1">
    <location>
        <position position="1"/>
    </location>
</feature>
<dbReference type="AlphaFoldDB" id="A0A0L0EML6"/>
<dbReference type="Proteomes" id="UP000054560">
    <property type="component" value="Unassembled WGS sequence"/>
</dbReference>
<dbReference type="OrthoDB" id="284275at2759"/>
<keyword evidence="2" id="KW-1185">Reference proteome</keyword>
<dbReference type="RefSeq" id="XP_014143131.1">
    <property type="nucleotide sequence ID" value="XM_014287656.1"/>
</dbReference>
<name>A0A0L0EML6_9EUKA</name>
<dbReference type="GeneID" id="25918767"/>
<organism evidence="1 2">
    <name type="scientific">Sphaeroforma arctica JP610</name>
    <dbReference type="NCBI Taxonomy" id="667725"/>
    <lineage>
        <taxon>Eukaryota</taxon>
        <taxon>Ichthyosporea</taxon>
        <taxon>Ichthyophonida</taxon>
        <taxon>Sphaeroforma</taxon>
    </lineage>
</organism>
<reference evidence="1 2" key="1">
    <citation type="submission" date="2011-02" db="EMBL/GenBank/DDBJ databases">
        <title>The Genome Sequence of Sphaeroforma arctica JP610.</title>
        <authorList>
            <consortium name="The Broad Institute Genome Sequencing Platform"/>
            <person name="Russ C."/>
            <person name="Cuomo C."/>
            <person name="Young S.K."/>
            <person name="Zeng Q."/>
            <person name="Gargeya S."/>
            <person name="Alvarado L."/>
            <person name="Berlin A."/>
            <person name="Chapman S.B."/>
            <person name="Chen Z."/>
            <person name="Freedman E."/>
            <person name="Gellesch M."/>
            <person name="Goldberg J."/>
            <person name="Griggs A."/>
            <person name="Gujja S."/>
            <person name="Heilman E."/>
            <person name="Heiman D."/>
            <person name="Howarth C."/>
            <person name="Mehta T."/>
            <person name="Neiman D."/>
            <person name="Pearson M."/>
            <person name="Roberts A."/>
            <person name="Saif S."/>
            <person name="Shea T."/>
            <person name="Shenoy N."/>
            <person name="Sisk P."/>
            <person name="Stolte C."/>
            <person name="Sykes S."/>
            <person name="White J."/>
            <person name="Yandava C."/>
            <person name="Burger G."/>
            <person name="Gray M.W."/>
            <person name="Holland P.W.H."/>
            <person name="King N."/>
            <person name="Lang F.B.F."/>
            <person name="Roger A.J."/>
            <person name="Ruiz-Trillo I."/>
            <person name="Haas B."/>
            <person name="Nusbaum C."/>
            <person name="Birren B."/>
        </authorList>
    </citation>
    <scope>NUCLEOTIDE SEQUENCE [LARGE SCALE GENOMIC DNA]</scope>
    <source>
        <strain evidence="1 2">JP610</strain>
    </source>
</reference>